<dbReference type="EMBL" id="GL883171">
    <property type="protein sequence ID" value="EGF98641.1"/>
    <property type="molecule type" value="Genomic_DNA"/>
</dbReference>
<reference evidence="4" key="1">
    <citation type="journal article" date="2011" name="Proc. Natl. Acad. Sci. U.S.A.">
        <title>Obligate biotrophy features unraveled by the genomic analysis of rust fungi.</title>
        <authorList>
            <person name="Duplessis S."/>
            <person name="Cuomo C.A."/>
            <person name="Lin Y.-C."/>
            <person name="Aerts A."/>
            <person name="Tisserant E."/>
            <person name="Veneault-Fourrey C."/>
            <person name="Joly D.L."/>
            <person name="Hacquard S."/>
            <person name="Amselem J."/>
            <person name="Cantarel B.L."/>
            <person name="Chiu R."/>
            <person name="Coutinho P.M."/>
            <person name="Feau N."/>
            <person name="Field M."/>
            <person name="Frey P."/>
            <person name="Gelhaye E."/>
            <person name="Goldberg J."/>
            <person name="Grabherr M.G."/>
            <person name="Kodira C.D."/>
            <person name="Kohler A."/>
            <person name="Kuees U."/>
            <person name="Lindquist E.A."/>
            <person name="Lucas S.M."/>
            <person name="Mago R."/>
            <person name="Mauceli E."/>
            <person name="Morin E."/>
            <person name="Murat C."/>
            <person name="Pangilinan J.L."/>
            <person name="Park R."/>
            <person name="Pearson M."/>
            <person name="Quesneville H."/>
            <person name="Rouhier N."/>
            <person name="Sakthikumar S."/>
            <person name="Salamov A.A."/>
            <person name="Schmutz J."/>
            <person name="Selles B."/>
            <person name="Shapiro H."/>
            <person name="Tanguay P."/>
            <person name="Tuskan G.A."/>
            <person name="Henrissat B."/>
            <person name="Van de Peer Y."/>
            <person name="Rouze P."/>
            <person name="Ellis J.G."/>
            <person name="Dodds P.N."/>
            <person name="Schein J.E."/>
            <person name="Zhong S."/>
            <person name="Hamelin R.C."/>
            <person name="Grigoriev I.V."/>
            <person name="Szabo L.J."/>
            <person name="Martin F."/>
        </authorList>
    </citation>
    <scope>NUCLEOTIDE SEQUENCE [LARGE SCALE GENOMIC DNA]</scope>
    <source>
        <strain evidence="4">98AG31 / pathotype 3-4-7</strain>
    </source>
</reference>
<feature type="domain" description="CxC1-like cysteine cluster associated with KDZ transposases" evidence="2">
    <location>
        <begin position="135"/>
        <end position="238"/>
    </location>
</feature>
<dbReference type="Pfam" id="PF18802">
    <property type="entry name" value="CxC1"/>
    <property type="match status" value="1"/>
</dbReference>
<evidence type="ECO:0000259" key="2">
    <source>
        <dbReference type="Pfam" id="PF18802"/>
    </source>
</evidence>
<evidence type="ECO:0000313" key="3">
    <source>
        <dbReference type="EMBL" id="EGF98641.1"/>
    </source>
</evidence>
<gene>
    <name evidence="3" type="ORF">MELLADRAFT_79633</name>
</gene>
<dbReference type="VEuPathDB" id="FungiDB:MELLADRAFT_79633"/>
<dbReference type="AlphaFoldDB" id="F4S9I0"/>
<dbReference type="InParanoid" id="F4S9I0"/>
<dbReference type="KEGG" id="mlr:MELLADRAFT_79633"/>
<proteinExistence type="predicted"/>
<dbReference type="PANTHER" id="PTHR33096:SF1">
    <property type="entry name" value="CXC1-LIKE CYSTEINE CLUSTER ASSOCIATED WITH KDZ TRANSPOSASES DOMAIN-CONTAINING PROTEIN"/>
    <property type="match status" value="1"/>
</dbReference>
<organism evidence="4">
    <name type="scientific">Melampsora larici-populina (strain 98AG31 / pathotype 3-4-7)</name>
    <name type="common">Poplar leaf rust fungus</name>
    <dbReference type="NCBI Taxonomy" id="747676"/>
    <lineage>
        <taxon>Eukaryota</taxon>
        <taxon>Fungi</taxon>
        <taxon>Dikarya</taxon>
        <taxon>Basidiomycota</taxon>
        <taxon>Pucciniomycotina</taxon>
        <taxon>Pucciniomycetes</taxon>
        <taxon>Pucciniales</taxon>
        <taxon>Melampsoraceae</taxon>
        <taxon>Melampsora</taxon>
    </lineage>
</organism>
<evidence type="ECO:0000313" key="4">
    <source>
        <dbReference type="Proteomes" id="UP000001072"/>
    </source>
</evidence>
<dbReference type="RefSeq" id="XP_007418059.1">
    <property type="nucleotide sequence ID" value="XM_007417997.1"/>
</dbReference>
<keyword evidence="4" id="KW-1185">Reference proteome</keyword>
<protein>
    <recommendedName>
        <fullName evidence="2">CxC1-like cysteine cluster associated with KDZ transposases domain-containing protein</fullName>
    </recommendedName>
</protein>
<name>F4S9I0_MELLP</name>
<dbReference type="GeneID" id="18933295"/>
<dbReference type="OrthoDB" id="2507030at2759"/>
<dbReference type="InterPro" id="IPR041320">
    <property type="entry name" value="CxC1"/>
</dbReference>
<feature type="compositionally biased region" description="Acidic residues" evidence="1">
    <location>
        <begin position="799"/>
        <end position="820"/>
    </location>
</feature>
<feature type="region of interest" description="Disordered" evidence="1">
    <location>
        <begin position="798"/>
        <end position="822"/>
    </location>
</feature>
<dbReference type="Proteomes" id="UP000001072">
    <property type="component" value="Unassembled WGS sequence"/>
</dbReference>
<dbReference type="PANTHER" id="PTHR33096">
    <property type="entry name" value="CXC2 DOMAIN-CONTAINING PROTEIN"/>
    <property type="match status" value="1"/>
</dbReference>
<feature type="region of interest" description="Disordered" evidence="1">
    <location>
        <begin position="1"/>
        <end position="38"/>
    </location>
</feature>
<accession>F4S9I0</accession>
<dbReference type="HOGENOM" id="CLU_011407_2_0_1"/>
<sequence>MTRKIKKDTNVLASLGSRPKRTRTEAIPPSNTPSIPKSISDAFGFVTSDEINNQPLQNLHFDDENLNDDPNLAQFMPYPEEPEIEPQISTAADQFAQESQDYWNSEAREREKHKWSAIESQMTATYLECQHQTKNWTSQASYLDADPICQCPDKEFVMQTVDLFDQSMHYFKKEILFCSCMPRPVRLLHYGYIASSTQFPHTAFSIPLLQFHHHLWNQTVVSSTGFLGALIAFLNSRTDGVDTDAQTKNTSNKLLIHNRDLRRQFSHSVNTYRSIMLCTKRIYSEGLKLSNAQLLADRCARCFGPAINEKKISPQEPDVIIALDGNFQHRHYTRSSKDNPTEEEYPNLFVKPSSMKKNEIIQNSTEGLAKNMKVPKWLLRRLRNAHTVSLEAWTALTNLSNQKSTKFPTITYTKEFLRQQWLDERNSQNSRCHIQEQQKIELGRLLYYQEMAQNAWDKDASNTEEGYTRLEEHSSYKKKIEKQRAKIGSEAILKNLNAHEQDQILKIWYAKQEVRDQFVAICEQKRPLDMSRRDGKHSSIGYNDKTPLLKTLRDQAAKLKTKLESYQKLLTAYSIQSPHQSQPPNIMYTELLKIDFDHSFWNDGLFTNGREPWAIDANTQHGMRQIAYFDRANEEIRRIGWEVQRVMRWATDSHKSLYNYLFQLQLFQNIEEGSPMSLPLVEHPTLSSLSRLGKVSAAQVIINEKLARLFTLQVDWNGPLLEVFARTPPQDGDRSLRTKWHDQIKKIQNIHSKSAIVLNPGIITILEKPDDDIQMENQEADEITRVDEPYGNSAVYIYEDSDDEPASDEDNDIEEEDVDEALNGFSCLSAA</sequence>
<evidence type="ECO:0000256" key="1">
    <source>
        <dbReference type="SAM" id="MobiDB-lite"/>
    </source>
</evidence>